<dbReference type="OrthoDB" id="367683at2"/>
<comment type="caution">
    <text evidence="2">The sequence shown here is derived from an EMBL/GenBank/DDBJ whole genome shotgun (WGS) entry which is preliminary data.</text>
</comment>
<reference evidence="2 3" key="1">
    <citation type="journal article" date="2014" name="Antonie Van Leeuwenhoek">
        <title>Hyphomonas beringensis sp. nov. and Hyphomonas chukchiensis sp. nov., isolated from surface seawater of the Bering Sea and Chukchi Sea.</title>
        <authorList>
            <person name="Li C."/>
            <person name="Lai Q."/>
            <person name="Li G."/>
            <person name="Dong C."/>
            <person name="Wang J."/>
            <person name="Liao Y."/>
            <person name="Shao Z."/>
        </authorList>
    </citation>
    <scope>NUCLEOTIDE SEQUENCE [LARGE SCALE GENOMIC DNA]</scope>
    <source>
        <strain evidence="2 3">PS728</strain>
    </source>
</reference>
<dbReference type="RefSeq" id="WP_035601572.1">
    <property type="nucleotide sequence ID" value="NZ_ARYM01000028.1"/>
</dbReference>
<dbReference type="GO" id="GO:0005737">
    <property type="term" value="C:cytoplasm"/>
    <property type="evidence" value="ECO:0007669"/>
    <property type="project" value="TreeGrafter"/>
</dbReference>
<dbReference type="GO" id="GO:0004029">
    <property type="term" value="F:aldehyde dehydrogenase (NAD+) activity"/>
    <property type="evidence" value="ECO:0007669"/>
    <property type="project" value="TreeGrafter"/>
</dbReference>
<name>A0A062V9Z6_9PROT</name>
<dbReference type="PANTHER" id="PTHR48079">
    <property type="entry name" value="PROTEIN YEEZ"/>
    <property type="match status" value="1"/>
</dbReference>
<dbReference type="AlphaFoldDB" id="A0A062V9Z6"/>
<keyword evidence="3" id="KW-1185">Reference proteome</keyword>
<dbReference type="SUPFAM" id="SSF51735">
    <property type="entry name" value="NAD(P)-binding Rossmann-fold domains"/>
    <property type="match status" value="1"/>
</dbReference>
<dbReference type="Pfam" id="PF01370">
    <property type="entry name" value="Epimerase"/>
    <property type="match status" value="1"/>
</dbReference>
<dbReference type="EMBL" id="ARYM01000028">
    <property type="protein sequence ID" value="KCZ96974.1"/>
    <property type="molecule type" value="Genomic_DNA"/>
</dbReference>
<dbReference type="PANTHER" id="PTHR48079:SF6">
    <property type="entry name" value="NAD(P)-BINDING DOMAIN-CONTAINING PROTEIN-RELATED"/>
    <property type="match status" value="1"/>
</dbReference>
<organism evidence="2 3">
    <name type="scientific">Hyphomonas polymorpha PS728</name>
    <dbReference type="NCBI Taxonomy" id="1280954"/>
    <lineage>
        <taxon>Bacteria</taxon>
        <taxon>Pseudomonadati</taxon>
        <taxon>Pseudomonadota</taxon>
        <taxon>Alphaproteobacteria</taxon>
        <taxon>Hyphomonadales</taxon>
        <taxon>Hyphomonadaceae</taxon>
        <taxon>Hyphomonas</taxon>
    </lineage>
</organism>
<evidence type="ECO:0000313" key="3">
    <source>
        <dbReference type="Proteomes" id="UP000027100"/>
    </source>
</evidence>
<feature type="domain" description="NAD-dependent epimerase/dehydratase" evidence="1">
    <location>
        <begin position="4"/>
        <end position="223"/>
    </location>
</feature>
<dbReference type="InterPro" id="IPR036291">
    <property type="entry name" value="NAD(P)-bd_dom_sf"/>
</dbReference>
<dbReference type="Gene3D" id="3.40.50.720">
    <property type="entry name" value="NAD(P)-binding Rossmann-like Domain"/>
    <property type="match status" value="1"/>
</dbReference>
<evidence type="ECO:0000313" key="2">
    <source>
        <dbReference type="EMBL" id="KCZ96974.1"/>
    </source>
</evidence>
<dbReference type="eggNOG" id="COG0451">
    <property type="taxonomic scope" value="Bacteria"/>
</dbReference>
<dbReference type="STRING" id="1280954.HPO_17150"/>
<dbReference type="InterPro" id="IPR051783">
    <property type="entry name" value="NAD(P)-dependent_oxidoreduct"/>
</dbReference>
<sequence length="322" mass="34344">MSGILITGATGFLGGAIARRLLQEGERVVALGRDRAKLAALERLGAEICLLDLASDDPLSALRADGLIHCAALSSPWGTRIAFEQANITGTRRAILLAQQAGVCRFIHISSPSIYFRFTDQDSVTEDAPLPPPVNAYAATKAASETLVLTAPELSPVILRPRGLYGPGDTALLPRLLRAAASRPLPLMRGGMAATDLTYIDDVADAAIIALRAPAAPSRIYNVSGGEALSIRNVAERAGAMAGISVRWRNMPWPLVLAAARTSETLCNALPGRPEPPVTAYSAGLFAFRQTLSLERITRELGWRPRVSFDEGVARTFRKVSP</sequence>
<protein>
    <submittedName>
        <fullName evidence="2">NAD-dependent epimerase/dehydratase family protein</fullName>
    </submittedName>
</protein>
<gene>
    <name evidence="2" type="ORF">HPO_17150</name>
</gene>
<dbReference type="PATRIC" id="fig|1280954.3.peg.3463"/>
<dbReference type="InterPro" id="IPR001509">
    <property type="entry name" value="Epimerase_deHydtase"/>
</dbReference>
<proteinExistence type="predicted"/>
<accession>A0A062V9Z6</accession>
<evidence type="ECO:0000259" key="1">
    <source>
        <dbReference type="Pfam" id="PF01370"/>
    </source>
</evidence>
<dbReference type="Proteomes" id="UP000027100">
    <property type="component" value="Unassembled WGS sequence"/>
</dbReference>